<organism evidence="1 2">
    <name type="scientific">Ascaris lumbricoides</name>
    <name type="common">Giant roundworm</name>
    <dbReference type="NCBI Taxonomy" id="6252"/>
    <lineage>
        <taxon>Eukaryota</taxon>
        <taxon>Metazoa</taxon>
        <taxon>Ecdysozoa</taxon>
        <taxon>Nematoda</taxon>
        <taxon>Chromadorea</taxon>
        <taxon>Rhabditida</taxon>
        <taxon>Spirurina</taxon>
        <taxon>Ascaridomorpha</taxon>
        <taxon>Ascaridoidea</taxon>
        <taxon>Ascarididae</taxon>
        <taxon>Ascaris</taxon>
    </lineage>
</organism>
<dbReference type="AlphaFoldDB" id="A0A0M3HLR3"/>
<keyword evidence="1" id="KW-1185">Reference proteome</keyword>
<dbReference type="WBParaSite" id="ALUE_0000245801-mRNA-1">
    <property type="protein sequence ID" value="ALUE_0000245801-mRNA-1"/>
    <property type="gene ID" value="ALUE_0000245801"/>
</dbReference>
<reference evidence="2" key="1">
    <citation type="submission" date="2017-02" db="UniProtKB">
        <authorList>
            <consortium name="WormBaseParasite"/>
        </authorList>
    </citation>
    <scope>IDENTIFICATION</scope>
</reference>
<protein>
    <submittedName>
        <fullName evidence="2">Response regulatory domain-containing protein</fullName>
    </submittedName>
</protein>
<dbReference type="Proteomes" id="UP000036681">
    <property type="component" value="Unplaced"/>
</dbReference>
<sequence>MGGFVCWSQKIALIVEDSELVARMVCNSDRKQFASILFTGI</sequence>
<evidence type="ECO:0000313" key="2">
    <source>
        <dbReference type="WBParaSite" id="ALUE_0000245801-mRNA-1"/>
    </source>
</evidence>
<evidence type="ECO:0000313" key="1">
    <source>
        <dbReference type="Proteomes" id="UP000036681"/>
    </source>
</evidence>
<name>A0A0M3HLR3_ASCLU</name>
<accession>A0A0M3HLR3</accession>
<proteinExistence type="predicted"/>